<organism evidence="1 2">
    <name type="scientific">Pseudorhizobium flavum</name>
    <dbReference type="NCBI Taxonomy" id="1335061"/>
    <lineage>
        <taxon>Bacteria</taxon>
        <taxon>Pseudomonadati</taxon>
        <taxon>Pseudomonadota</taxon>
        <taxon>Alphaproteobacteria</taxon>
        <taxon>Hyphomicrobiales</taxon>
        <taxon>Rhizobiaceae</taxon>
        <taxon>Rhizobium/Agrobacterium group</taxon>
        <taxon>Pseudorhizobium</taxon>
    </lineage>
</organism>
<dbReference type="InterPro" id="IPR011227">
    <property type="entry name" value="UCP029730"/>
</dbReference>
<comment type="caution">
    <text evidence="1">The sequence shown here is derived from an EMBL/GenBank/DDBJ whole genome shotgun (WGS) entry which is preliminary data.</text>
</comment>
<dbReference type="PIRSF" id="PIRSF029730">
    <property type="entry name" value="UCP029730"/>
    <property type="match status" value="1"/>
</dbReference>
<sequence length="273" mass="30150">MFHTCSPDDMLAETTFFTENDGEPVAIENPRGRGEVLLVCEHASRRLPKRYGTLGLSEDALSSHIAWDPGALAVARLMSQKLDATLIYQRFSRLVYDCNRPPESPAAIRDVSEVFRIPGNENLSEAEKSLRTTSLYLPFQGAIRDEIVARRARGLQTVLVTVHSFTRVYFGQERAVEIGILHDTDSRLADRMLQATAGTHPYRLERNEPYGPADGVTHTLELHALPAGLLNVMIEVRNDLIADEAGQGAAADFLSKLLRESIGPLTKNNKNGG</sequence>
<dbReference type="SUPFAM" id="SSF53187">
    <property type="entry name" value="Zn-dependent exopeptidases"/>
    <property type="match status" value="1"/>
</dbReference>
<dbReference type="GO" id="GO:0016787">
    <property type="term" value="F:hydrolase activity"/>
    <property type="evidence" value="ECO:0007669"/>
    <property type="project" value="UniProtKB-KW"/>
</dbReference>
<evidence type="ECO:0000313" key="2">
    <source>
        <dbReference type="Proteomes" id="UP000535501"/>
    </source>
</evidence>
<gene>
    <name evidence="1" type="ORF">HNQ75_000531</name>
</gene>
<reference evidence="1 2" key="1">
    <citation type="submission" date="2020-08" db="EMBL/GenBank/DDBJ databases">
        <title>Genomic Encyclopedia of Type Strains, Phase IV (KMG-IV): sequencing the most valuable type-strain genomes for metagenomic binning, comparative biology and taxonomic classification.</title>
        <authorList>
            <person name="Goeker M."/>
        </authorList>
    </citation>
    <scope>NUCLEOTIDE SEQUENCE [LARGE SCALE GENOMIC DNA]</scope>
    <source>
        <strain evidence="1 2">DSM 102134</strain>
    </source>
</reference>
<keyword evidence="2" id="KW-1185">Reference proteome</keyword>
<name>A0A7W9YUG3_9HYPH</name>
<proteinExistence type="predicted"/>
<keyword evidence="1" id="KW-0378">Hydrolase</keyword>
<accession>A0A7W9YUG3</accession>
<protein>
    <submittedName>
        <fullName evidence="1">Putative N-formylglutamate amidohydrolase</fullName>
    </submittedName>
</protein>
<dbReference type="Proteomes" id="UP000535501">
    <property type="component" value="Unassembled WGS sequence"/>
</dbReference>
<dbReference type="Gene3D" id="3.40.630.40">
    <property type="entry name" value="Zn-dependent exopeptidases"/>
    <property type="match status" value="1"/>
</dbReference>
<dbReference type="EMBL" id="JACHEJ010000001">
    <property type="protein sequence ID" value="MBB6178588.1"/>
    <property type="molecule type" value="Genomic_DNA"/>
</dbReference>
<dbReference type="Pfam" id="PF05013">
    <property type="entry name" value="FGase"/>
    <property type="match status" value="1"/>
</dbReference>
<dbReference type="InterPro" id="IPR007709">
    <property type="entry name" value="N-FG_amidohydro"/>
</dbReference>
<evidence type="ECO:0000313" key="1">
    <source>
        <dbReference type="EMBL" id="MBB6178588.1"/>
    </source>
</evidence>
<dbReference type="AlphaFoldDB" id="A0A7W9YUG3"/>